<evidence type="ECO:0000313" key="4">
    <source>
        <dbReference type="EMBL" id="CAB4822223.1"/>
    </source>
</evidence>
<evidence type="ECO:0000313" key="3">
    <source>
        <dbReference type="EMBL" id="CAB4761958.1"/>
    </source>
</evidence>
<protein>
    <submittedName>
        <fullName evidence="5">Unannotated protein</fullName>
    </submittedName>
</protein>
<evidence type="ECO:0000313" key="5">
    <source>
        <dbReference type="EMBL" id="CAB4932612.1"/>
    </source>
</evidence>
<reference evidence="5" key="1">
    <citation type="submission" date="2020-05" db="EMBL/GenBank/DDBJ databases">
        <authorList>
            <person name="Chiriac C."/>
            <person name="Salcher M."/>
            <person name="Ghai R."/>
            <person name="Kavagutti S V."/>
        </authorList>
    </citation>
    <scope>NUCLEOTIDE SEQUENCE</scope>
</reference>
<sequence length="485" mass="52646">MSSYTAREVRAKAGHPIIDSDGHVLEYLPAVEPFLREALGRSAYERYRGQASPLANIMNADPARRAATRTPQSAWWGTPSKNTHDLAAATFPKLLESRLDDCGIDYTIMFPTKGFGIAGIDDDELRNGVCRGFNDFYAATYAPYAARMTVAAVIPMHTPDEAIAEMRRCKALGFKVIGMPEGVTRPIAQPDPNNASPFLAPGQTHWFDLFGIDSAYDYDPVWAAARELGFAVTFHGGLGHMPTGIYTSISNYSFNHIGAFAQRMHMLVKSLYMHGVTRRFPDVNFAVLECGVAWGSMLLADIIGHWDKRGPGGLEMLDPAALDWAAFEADARTYGADVLALAGEHDVAAGLRLVPGIGVVPEVLDDFAAVGVDSVAGLIERFVPRFYFGCEADDRGIATAFGPTNPGGVALNAIFSSDMGHWDAPDMEGIVPEAWELVDDGLITAEDFRSFVFTNPVALFAGQNPAFFDGTIVEGECRRQTQATF</sequence>
<dbReference type="SUPFAM" id="SSF51556">
    <property type="entry name" value="Metallo-dependent hydrolases"/>
    <property type="match status" value="1"/>
</dbReference>
<dbReference type="EMBL" id="CAFBMH010000152">
    <property type="protein sequence ID" value="CAB4932612.1"/>
    <property type="molecule type" value="Genomic_DNA"/>
</dbReference>
<name>A0A6J7IQQ4_9ZZZZ</name>
<dbReference type="Gene3D" id="3.20.20.140">
    <property type="entry name" value="Metal-dependent hydrolases"/>
    <property type="match status" value="1"/>
</dbReference>
<gene>
    <name evidence="3" type="ORF">UFOPK2754_02469</name>
    <name evidence="4" type="ORF">UFOPK3139_00775</name>
    <name evidence="5" type="ORF">UFOPK3543_02751</name>
    <name evidence="6" type="ORF">UFOPK3967_00583</name>
</gene>
<dbReference type="EMBL" id="CAFBOS010000023">
    <property type="protein sequence ID" value="CAB4984550.1"/>
    <property type="molecule type" value="Genomic_DNA"/>
</dbReference>
<evidence type="ECO:0000259" key="2">
    <source>
        <dbReference type="Pfam" id="PF04909"/>
    </source>
</evidence>
<dbReference type="PANTHER" id="PTHR21240:SF28">
    <property type="entry name" value="ISO-OROTATE DECARBOXYLASE (EUROFUNG)"/>
    <property type="match status" value="1"/>
</dbReference>
<evidence type="ECO:0000313" key="6">
    <source>
        <dbReference type="EMBL" id="CAB4984550.1"/>
    </source>
</evidence>
<dbReference type="GO" id="GO:0016787">
    <property type="term" value="F:hydrolase activity"/>
    <property type="evidence" value="ECO:0007669"/>
    <property type="project" value="InterPro"/>
</dbReference>
<dbReference type="PANTHER" id="PTHR21240">
    <property type="entry name" value="2-AMINO-3-CARBOXYLMUCONATE-6-SEMIALDEHYDE DECARBOXYLASE"/>
    <property type="match status" value="1"/>
</dbReference>
<dbReference type="Pfam" id="PF04909">
    <property type="entry name" value="Amidohydro_2"/>
    <property type="match status" value="1"/>
</dbReference>
<dbReference type="InterPro" id="IPR032466">
    <property type="entry name" value="Metal_Hydrolase"/>
</dbReference>
<dbReference type="InterPro" id="IPR032465">
    <property type="entry name" value="ACMSD"/>
</dbReference>
<dbReference type="EMBL" id="CAEZYR010000112">
    <property type="protein sequence ID" value="CAB4761958.1"/>
    <property type="molecule type" value="Genomic_DNA"/>
</dbReference>
<proteinExistence type="predicted"/>
<keyword evidence="1" id="KW-0456">Lyase</keyword>
<dbReference type="GO" id="GO:0005737">
    <property type="term" value="C:cytoplasm"/>
    <property type="evidence" value="ECO:0007669"/>
    <property type="project" value="TreeGrafter"/>
</dbReference>
<dbReference type="EMBL" id="CAFABA010000022">
    <property type="protein sequence ID" value="CAB4822223.1"/>
    <property type="molecule type" value="Genomic_DNA"/>
</dbReference>
<feature type="domain" description="Amidohydrolase-related" evidence="2">
    <location>
        <begin position="116"/>
        <end position="296"/>
    </location>
</feature>
<organism evidence="5">
    <name type="scientific">freshwater metagenome</name>
    <dbReference type="NCBI Taxonomy" id="449393"/>
    <lineage>
        <taxon>unclassified sequences</taxon>
        <taxon>metagenomes</taxon>
        <taxon>ecological metagenomes</taxon>
    </lineage>
</organism>
<accession>A0A6J7IQQ4</accession>
<dbReference type="AlphaFoldDB" id="A0A6J7IQQ4"/>
<dbReference type="GO" id="GO:0016831">
    <property type="term" value="F:carboxy-lyase activity"/>
    <property type="evidence" value="ECO:0007669"/>
    <property type="project" value="InterPro"/>
</dbReference>
<dbReference type="InterPro" id="IPR006680">
    <property type="entry name" value="Amidohydro-rel"/>
</dbReference>
<dbReference type="GO" id="GO:0019748">
    <property type="term" value="P:secondary metabolic process"/>
    <property type="evidence" value="ECO:0007669"/>
    <property type="project" value="TreeGrafter"/>
</dbReference>
<evidence type="ECO:0000256" key="1">
    <source>
        <dbReference type="ARBA" id="ARBA00023239"/>
    </source>
</evidence>